<proteinExistence type="predicted"/>
<evidence type="ECO:0000313" key="1">
    <source>
        <dbReference type="Proteomes" id="UP000887579"/>
    </source>
</evidence>
<reference evidence="2" key="1">
    <citation type="submission" date="2022-11" db="UniProtKB">
        <authorList>
            <consortium name="WormBaseParasite"/>
        </authorList>
    </citation>
    <scope>IDENTIFICATION</scope>
</reference>
<sequence length="234" mass="26819">MFIDYIILSNADKNVSYKYFCKKVDEQNIEIQIENPNSLGVKLNGKIGDFHYTSNLQDIDLMLSFIFELSEQQQDSVDYESRPVSLNDSEADEITENELQPINGVNSSMVEKESLAASKQFSPTEKNNEQKWPVFPGSKNFCDMFLLSSDREVFPFHHTFLSKHSSKFEKMFHDSKTLPLIIYSDLQSSTLKAVIDFLNDSQNPSVKAAVQNNLDIFFFAEEWKISSLIVILKA</sequence>
<evidence type="ECO:0000313" key="2">
    <source>
        <dbReference type="WBParaSite" id="ES5_v2.g6159.t1"/>
    </source>
</evidence>
<dbReference type="Proteomes" id="UP000887579">
    <property type="component" value="Unplaced"/>
</dbReference>
<protein>
    <submittedName>
        <fullName evidence="2">BTB domain-containing protein</fullName>
    </submittedName>
</protein>
<name>A0AC34GPH8_9BILA</name>
<accession>A0AC34GPH8</accession>
<organism evidence="1 2">
    <name type="scientific">Panagrolaimus sp. ES5</name>
    <dbReference type="NCBI Taxonomy" id="591445"/>
    <lineage>
        <taxon>Eukaryota</taxon>
        <taxon>Metazoa</taxon>
        <taxon>Ecdysozoa</taxon>
        <taxon>Nematoda</taxon>
        <taxon>Chromadorea</taxon>
        <taxon>Rhabditida</taxon>
        <taxon>Tylenchina</taxon>
        <taxon>Panagrolaimomorpha</taxon>
        <taxon>Panagrolaimoidea</taxon>
        <taxon>Panagrolaimidae</taxon>
        <taxon>Panagrolaimus</taxon>
    </lineage>
</organism>
<dbReference type="WBParaSite" id="ES5_v2.g6159.t1">
    <property type="protein sequence ID" value="ES5_v2.g6159.t1"/>
    <property type="gene ID" value="ES5_v2.g6159"/>
</dbReference>